<proteinExistence type="predicted"/>
<evidence type="ECO:0000313" key="2">
    <source>
        <dbReference type="Proteomes" id="UP000499080"/>
    </source>
</evidence>
<comment type="caution">
    <text evidence="1">The sequence shown here is derived from an EMBL/GenBank/DDBJ whole genome shotgun (WGS) entry which is preliminary data.</text>
</comment>
<keyword evidence="2" id="KW-1185">Reference proteome</keyword>
<sequence>MCQQKNSHHALLPHKPMCPAEKIAITYVTLQIMCQQKNSHHPLLPHKPCVSRNSHRLLPHKPCVSRKIPSRAYCLTNHVSAENSHHALLLTPMCQQKNSHHAVIASHDHVSAE</sequence>
<name>A0A4Y2JS66_ARAVE</name>
<organism evidence="1 2">
    <name type="scientific">Araneus ventricosus</name>
    <name type="common">Orbweaver spider</name>
    <name type="synonym">Epeira ventricosa</name>
    <dbReference type="NCBI Taxonomy" id="182803"/>
    <lineage>
        <taxon>Eukaryota</taxon>
        <taxon>Metazoa</taxon>
        <taxon>Ecdysozoa</taxon>
        <taxon>Arthropoda</taxon>
        <taxon>Chelicerata</taxon>
        <taxon>Arachnida</taxon>
        <taxon>Araneae</taxon>
        <taxon>Araneomorphae</taxon>
        <taxon>Entelegynae</taxon>
        <taxon>Araneoidea</taxon>
        <taxon>Araneidae</taxon>
        <taxon>Araneus</taxon>
    </lineage>
</organism>
<dbReference type="EMBL" id="BGPR01003819">
    <property type="protein sequence ID" value="GBM92784.1"/>
    <property type="molecule type" value="Genomic_DNA"/>
</dbReference>
<gene>
    <name evidence="1" type="ORF">AVEN_196244_1</name>
</gene>
<evidence type="ECO:0000313" key="1">
    <source>
        <dbReference type="EMBL" id="GBM92784.1"/>
    </source>
</evidence>
<dbReference type="AlphaFoldDB" id="A0A4Y2JS66"/>
<protein>
    <submittedName>
        <fullName evidence="1">Uncharacterized protein</fullName>
    </submittedName>
</protein>
<accession>A0A4Y2JS66</accession>
<reference evidence="1 2" key="1">
    <citation type="journal article" date="2019" name="Sci. Rep.">
        <title>Orb-weaving spider Araneus ventricosus genome elucidates the spidroin gene catalogue.</title>
        <authorList>
            <person name="Kono N."/>
            <person name="Nakamura H."/>
            <person name="Ohtoshi R."/>
            <person name="Moran D.A.P."/>
            <person name="Shinohara A."/>
            <person name="Yoshida Y."/>
            <person name="Fujiwara M."/>
            <person name="Mori M."/>
            <person name="Tomita M."/>
            <person name="Arakawa K."/>
        </authorList>
    </citation>
    <scope>NUCLEOTIDE SEQUENCE [LARGE SCALE GENOMIC DNA]</scope>
</reference>
<dbReference type="Proteomes" id="UP000499080">
    <property type="component" value="Unassembled WGS sequence"/>
</dbReference>